<dbReference type="Proteomes" id="UP000228987">
    <property type="component" value="Unassembled WGS sequence"/>
</dbReference>
<protein>
    <submittedName>
        <fullName evidence="2">Alpha/beta hydrolase</fullName>
    </submittedName>
</protein>
<gene>
    <name evidence="2" type="ORF">COA71_04605</name>
</gene>
<dbReference type="Gene3D" id="3.40.50.1820">
    <property type="entry name" value="alpha/beta hydrolase"/>
    <property type="match status" value="1"/>
</dbReference>
<feature type="signal peptide" evidence="1">
    <location>
        <begin position="1"/>
        <end position="19"/>
    </location>
</feature>
<comment type="caution">
    <text evidence="2">The sequence shown here is derived from an EMBL/GenBank/DDBJ whole genome shotgun (WGS) entry which is preliminary data.</text>
</comment>
<dbReference type="GO" id="GO:0016787">
    <property type="term" value="F:hydrolase activity"/>
    <property type="evidence" value="ECO:0007669"/>
    <property type="project" value="UniProtKB-KW"/>
</dbReference>
<name>A0A2A5CFY5_9GAMM</name>
<keyword evidence="1" id="KW-0732">Signal</keyword>
<evidence type="ECO:0000313" key="2">
    <source>
        <dbReference type="EMBL" id="PCJ42787.1"/>
    </source>
</evidence>
<dbReference type="AlphaFoldDB" id="A0A2A5CFY5"/>
<feature type="chain" id="PRO_5012765966" evidence="1">
    <location>
        <begin position="20"/>
        <end position="221"/>
    </location>
</feature>
<keyword evidence="2" id="KW-0378">Hydrolase</keyword>
<dbReference type="SUPFAM" id="SSF53474">
    <property type="entry name" value="alpha/beta-Hydrolases"/>
    <property type="match status" value="1"/>
</dbReference>
<organism evidence="2 3">
    <name type="scientific">SAR86 cluster bacterium</name>
    <dbReference type="NCBI Taxonomy" id="2030880"/>
    <lineage>
        <taxon>Bacteria</taxon>
        <taxon>Pseudomonadati</taxon>
        <taxon>Pseudomonadota</taxon>
        <taxon>Gammaproteobacteria</taxon>
        <taxon>SAR86 cluster</taxon>
    </lineage>
</organism>
<evidence type="ECO:0000256" key="1">
    <source>
        <dbReference type="SAM" id="SignalP"/>
    </source>
</evidence>
<dbReference type="InterPro" id="IPR029058">
    <property type="entry name" value="AB_hydrolase_fold"/>
</dbReference>
<proteinExistence type="predicted"/>
<sequence length="221" mass="24536">MKKIIFILVTLSASLNSLAIELYTEFPTTINPNERYVFYSHGLIVEGDNPRPEHPEYGIYEFAEIKSALFEGGGFNLIAHHRLVNTDIDSYAETLEGWVQRLLDAGVQPSRVTLIGFSRGSHLTAFASNKLNETGINTALLASCMEGDIPFGPQLNLGDHLLSIYETSDTMGTCATLESHSSNLSSFKEIAISTGLTHGAFFQPLPEWVEPLKEWLRETNR</sequence>
<reference evidence="3" key="1">
    <citation type="submission" date="2017-08" db="EMBL/GenBank/DDBJ databases">
        <title>A dynamic microbial community with high functional redundancy inhabits the cold, oxic subseafloor aquifer.</title>
        <authorList>
            <person name="Tully B.J."/>
            <person name="Wheat C.G."/>
            <person name="Glazer B.T."/>
            <person name="Huber J.A."/>
        </authorList>
    </citation>
    <scope>NUCLEOTIDE SEQUENCE [LARGE SCALE GENOMIC DNA]</scope>
</reference>
<evidence type="ECO:0000313" key="3">
    <source>
        <dbReference type="Proteomes" id="UP000228987"/>
    </source>
</evidence>
<dbReference type="EMBL" id="NVWI01000002">
    <property type="protein sequence ID" value="PCJ42787.1"/>
    <property type="molecule type" value="Genomic_DNA"/>
</dbReference>
<accession>A0A2A5CFY5</accession>